<dbReference type="InterPro" id="IPR036388">
    <property type="entry name" value="WH-like_DNA-bd_sf"/>
</dbReference>
<sequence length="83" mass="9578">MFNFRLYFNMMKQKAGQCAGAIWKALNGTEGTTAKEIKKIITKSEDKIKMTDKELFLGFGWLLKEDKISIQELEEGELFVKLL</sequence>
<gene>
    <name evidence="1" type="ORF">EZS27_030023</name>
</gene>
<dbReference type="AlphaFoldDB" id="A0A5J4QGG7"/>
<protein>
    <recommendedName>
        <fullName evidence="2">Winged helix-turn-helix domain-containing protein</fullName>
    </recommendedName>
</protein>
<name>A0A5J4QGG7_9ZZZZ</name>
<evidence type="ECO:0000313" key="1">
    <source>
        <dbReference type="EMBL" id="KAA6320170.1"/>
    </source>
</evidence>
<evidence type="ECO:0008006" key="2">
    <source>
        <dbReference type="Google" id="ProtNLM"/>
    </source>
</evidence>
<comment type="caution">
    <text evidence="1">The sequence shown here is derived from an EMBL/GenBank/DDBJ whole genome shotgun (WGS) entry which is preliminary data.</text>
</comment>
<dbReference type="Pfam" id="PF10771">
    <property type="entry name" value="DUF2582"/>
    <property type="match status" value="1"/>
</dbReference>
<proteinExistence type="predicted"/>
<dbReference type="EMBL" id="SNRY01003667">
    <property type="protein sequence ID" value="KAA6320170.1"/>
    <property type="molecule type" value="Genomic_DNA"/>
</dbReference>
<dbReference type="InterPro" id="IPR019707">
    <property type="entry name" value="DUF2582"/>
</dbReference>
<accession>A0A5J4QGG7</accession>
<dbReference type="Gene3D" id="1.10.10.10">
    <property type="entry name" value="Winged helix-like DNA-binding domain superfamily/Winged helix DNA-binding domain"/>
    <property type="match status" value="1"/>
</dbReference>
<organism evidence="1">
    <name type="scientific">termite gut metagenome</name>
    <dbReference type="NCBI Taxonomy" id="433724"/>
    <lineage>
        <taxon>unclassified sequences</taxon>
        <taxon>metagenomes</taxon>
        <taxon>organismal metagenomes</taxon>
    </lineage>
</organism>
<reference evidence="1" key="1">
    <citation type="submission" date="2019-03" db="EMBL/GenBank/DDBJ databases">
        <title>Single cell metagenomics reveals metabolic interactions within the superorganism composed of flagellate Streblomastix strix and complex community of Bacteroidetes bacteria on its surface.</title>
        <authorList>
            <person name="Treitli S.C."/>
            <person name="Kolisko M."/>
            <person name="Husnik F."/>
            <person name="Keeling P."/>
            <person name="Hampl V."/>
        </authorList>
    </citation>
    <scope>NUCLEOTIDE SEQUENCE</scope>
    <source>
        <strain evidence="1">STM</strain>
    </source>
</reference>